<dbReference type="AlphaFoldDB" id="A0A1M5IHL4"/>
<protein>
    <submittedName>
        <fullName evidence="1">Phage head-tail joining protein</fullName>
    </submittedName>
</protein>
<dbReference type="InterPro" id="IPR038666">
    <property type="entry name" value="SSP1_head-tail_sf"/>
</dbReference>
<dbReference type="Pfam" id="PF05521">
    <property type="entry name" value="Phage_HCP"/>
    <property type="match status" value="1"/>
</dbReference>
<sequence>MLYADRTENTNVMRKNPYIGQMDRMIQIVQKQTNQSTSGAETVTEITISNPWASMEDVSGTEETDGKIKHLVNRTYTIRFDENVKSKSNNLILIDDSKKYEVLHVIEIGRRQHLELRVKNYE</sequence>
<dbReference type="EMBL" id="FQWH01000002">
    <property type="protein sequence ID" value="SHG27736.1"/>
    <property type="molecule type" value="Genomic_DNA"/>
</dbReference>
<evidence type="ECO:0000313" key="1">
    <source>
        <dbReference type="EMBL" id="SHG27736.1"/>
    </source>
</evidence>
<evidence type="ECO:0000313" key="2">
    <source>
        <dbReference type="Proteomes" id="UP000184112"/>
    </source>
</evidence>
<organism evidence="1 2">
    <name type="scientific">Flavobacterium johnsoniae</name>
    <name type="common">Cytophaga johnsonae</name>
    <dbReference type="NCBI Taxonomy" id="986"/>
    <lineage>
        <taxon>Bacteria</taxon>
        <taxon>Pseudomonadati</taxon>
        <taxon>Bacteroidota</taxon>
        <taxon>Flavobacteriia</taxon>
        <taxon>Flavobacteriales</taxon>
        <taxon>Flavobacteriaceae</taxon>
        <taxon>Flavobacterium</taxon>
    </lineage>
</organism>
<reference evidence="1 2" key="1">
    <citation type="submission" date="2016-11" db="EMBL/GenBank/DDBJ databases">
        <authorList>
            <person name="Jaros S."/>
            <person name="Januszkiewicz K."/>
            <person name="Wedrychowicz H."/>
        </authorList>
    </citation>
    <scope>NUCLEOTIDE SEQUENCE [LARGE SCALE GENOMIC DNA]</scope>
    <source>
        <strain evidence="1 2">DSM 6792</strain>
    </source>
</reference>
<dbReference type="Gene3D" id="2.40.10.270">
    <property type="entry name" value="Bacteriophage SPP1 head-tail adaptor protein"/>
    <property type="match status" value="1"/>
</dbReference>
<name>A0A1M5IHL4_FLAJO</name>
<dbReference type="InterPro" id="IPR008767">
    <property type="entry name" value="Phage_SPP1_head-tail_adaptor"/>
</dbReference>
<gene>
    <name evidence="1" type="ORF">SAMN05444388_102104</name>
</gene>
<proteinExistence type="predicted"/>
<dbReference type="Proteomes" id="UP000184112">
    <property type="component" value="Unassembled WGS sequence"/>
</dbReference>
<accession>A0A1M5IHL4</accession>